<feature type="compositionally biased region" description="Basic and acidic residues" evidence="1">
    <location>
        <begin position="1"/>
        <end position="10"/>
    </location>
</feature>
<keyword evidence="3" id="KW-1185">Reference proteome</keyword>
<evidence type="ECO:0000313" key="3">
    <source>
        <dbReference type="Proteomes" id="UP001283361"/>
    </source>
</evidence>
<sequence>MRRINREEGRIFGGRGGEGFAENRRVERDEKAHRLTTPAGTYAAPSDWSMETNGTRLQPFLLCAVSRPSPHSPEASHASHLSVLH</sequence>
<proteinExistence type="predicted"/>
<feature type="compositionally biased region" description="Low complexity" evidence="1">
    <location>
        <begin position="66"/>
        <end position="85"/>
    </location>
</feature>
<feature type="region of interest" description="Disordered" evidence="1">
    <location>
        <begin position="1"/>
        <end position="50"/>
    </location>
</feature>
<gene>
    <name evidence="2" type="ORF">RRG08_023793</name>
</gene>
<comment type="caution">
    <text evidence="2">The sequence shown here is derived from an EMBL/GenBank/DDBJ whole genome shotgun (WGS) entry which is preliminary data.</text>
</comment>
<feature type="compositionally biased region" description="Basic and acidic residues" evidence="1">
    <location>
        <begin position="21"/>
        <end position="33"/>
    </location>
</feature>
<evidence type="ECO:0000256" key="1">
    <source>
        <dbReference type="SAM" id="MobiDB-lite"/>
    </source>
</evidence>
<reference evidence="2" key="1">
    <citation type="journal article" date="2023" name="G3 (Bethesda)">
        <title>A reference genome for the long-term kleptoplast-retaining sea slug Elysia crispata morphotype clarki.</title>
        <authorList>
            <person name="Eastman K.E."/>
            <person name="Pendleton A.L."/>
            <person name="Shaikh M.A."/>
            <person name="Suttiyut T."/>
            <person name="Ogas R."/>
            <person name="Tomko P."/>
            <person name="Gavelis G."/>
            <person name="Widhalm J.R."/>
            <person name="Wisecaver J.H."/>
        </authorList>
    </citation>
    <scope>NUCLEOTIDE SEQUENCE</scope>
    <source>
        <strain evidence="2">ECLA1</strain>
    </source>
</reference>
<evidence type="ECO:0000313" key="2">
    <source>
        <dbReference type="EMBL" id="KAK3776441.1"/>
    </source>
</evidence>
<dbReference type="Proteomes" id="UP001283361">
    <property type="component" value="Unassembled WGS sequence"/>
</dbReference>
<dbReference type="AlphaFoldDB" id="A0AAE0ZWY8"/>
<dbReference type="EMBL" id="JAWDGP010003216">
    <property type="protein sequence ID" value="KAK3776441.1"/>
    <property type="molecule type" value="Genomic_DNA"/>
</dbReference>
<name>A0AAE0ZWY8_9GAST</name>
<protein>
    <submittedName>
        <fullName evidence="2">Uncharacterized protein</fullName>
    </submittedName>
</protein>
<accession>A0AAE0ZWY8</accession>
<feature type="region of interest" description="Disordered" evidence="1">
    <location>
        <begin position="65"/>
        <end position="85"/>
    </location>
</feature>
<organism evidence="2 3">
    <name type="scientific">Elysia crispata</name>
    <name type="common">lettuce slug</name>
    <dbReference type="NCBI Taxonomy" id="231223"/>
    <lineage>
        <taxon>Eukaryota</taxon>
        <taxon>Metazoa</taxon>
        <taxon>Spiralia</taxon>
        <taxon>Lophotrochozoa</taxon>
        <taxon>Mollusca</taxon>
        <taxon>Gastropoda</taxon>
        <taxon>Heterobranchia</taxon>
        <taxon>Euthyneura</taxon>
        <taxon>Panpulmonata</taxon>
        <taxon>Sacoglossa</taxon>
        <taxon>Placobranchoidea</taxon>
        <taxon>Plakobranchidae</taxon>
        <taxon>Elysia</taxon>
    </lineage>
</organism>